<dbReference type="Gene3D" id="3.40.50.720">
    <property type="entry name" value="NAD(P)-binding Rossmann-like Domain"/>
    <property type="match status" value="2"/>
</dbReference>
<dbReference type="InterPro" id="IPR042104">
    <property type="entry name" value="PKS_dehydratase_sf"/>
</dbReference>
<dbReference type="Pfam" id="PF13602">
    <property type="entry name" value="ADH_zinc_N_2"/>
    <property type="match status" value="1"/>
</dbReference>
<dbReference type="PANTHER" id="PTHR43775:SF29">
    <property type="entry name" value="ASPERFURANONE POLYKETIDE SYNTHASE AFOG-RELATED"/>
    <property type="match status" value="1"/>
</dbReference>
<dbReference type="CDD" id="cd02440">
    <property type="entry name" value="AdoMet_MTases"/>
    <property type="match status" value="1"/>
</dbReference>
<dbReference type="InterPro" id="IPR014043">
    <property type="entry name" value="Acyl_transferase_dom"/>
</dbReference>
<dbReference type="InterPro" id="IPR016036">
    <property type="entry name" value="Malonyl_transacylase_ACP-bd"/>
</dbReference>
<dbReference type="Pfam" id="PF23114">
    <property type="entry name" value="NAD-bd_HRPKS_sdrA"/>
    <property type="match status" value="1"/>
</dbReference>
<dbReference type="SMART" id="SM00826">
    <property type="entry name" value="PKS_DH"/>
    <property type="match status" value="1"/>
</dbReference>
<feature type="domain" description="Carrier" evidence="9">
    <location>
        <begin position="2524"/>
        <end position="2601"/>
    </location>
</feature>
<dbReference type="InterPro" id="IPR049900">
    <property type="entry name" value="PKS_mFAS_DH"/>
</dbReference>
<dbReference type="SUPFAM" id="SSF50129">
    <property type="entry name" value="GroES-like"/>
    <property type="match status" value="1"/>
</dbReference>
<dbReference type="VEuPathDB" id="FungiDB:yc1106_02307"/>
<organism evidence="12 13">
    <name type="scientific">Curvularia clavata</name>
    <dbReference type="NCBI Taxonomy" id="95742"/>
    <lineage>
        <taxon>Eukaryota</taxon>
        <taxon>Fungi</taxon>
        <taxon>Dikarya</taxon>
        <taxon>Ascomycota</taxon>
        <taxon>Pezizomycotina</taxon>
        <taxon>Dothideomycetes</taxon>
        <taxon>Pleosporomycetidae</taxon>
        <taxon>Pleosporales</taxon>
        <taxon>Pleosporineae</taxon>
        <taxon>Pleosporaceae</taxon>
        <taxon>Curvularia</taxon>
    </lineage>
</organism>
<dbReference type="InterPro" id="IPR013154">
    <property type="entry name" value="ADH-like_N"/>
</dbReference>
<dbReference type="InterPro" id="IPR001227">
    <property type="entry name" value="Ac_transferase_dom_sf"/>
</dbReference>
<feature type="active site" description="Proton acceptor; for dehydratase activity" evidence="8">
    <location>
        <position position="1018"/>
    </location>
</feature>
<dbReference type="GO" id="GO:0004315">
    <property type="term" value="F:3-oxoacyl-[acyl-carrier-protein] synthase activity"/>
    <property type="evidence" value="ECO:0007669"/>
    <property type="project" value="InterPro"/>
</dbReference>
<dbReference type="InterPro" id="IPR056501">
    <property type="entry name" value="NAD-bd_HRPKS_sdrA"/>
</dbReference>
<dbReference type="SUPFAM" id="SSF53901">
    <property type="entry name" value="Thiolase-like"/>
    <property type="match status" value="1"/>
</dbReference>
<dbReference type="GO" id="GO:0006633">
    <property type="term" value="P:fatty acid biosynthetic process"/>
    <property type="evidence" value="ECO:0007669"/>
    <property type="project" value="InterPro"/>
</dbReference>
<keyword evidence="1" id="KW-0596">Phosphopantetheine</keyword>
<dbReference type="InterPro" id="IPR009081">
    <property type="entry name" value="PP-bd_ACP"/>
</dbReference>
<evidence type="ECO:0000259" key="10">
    <source>
        <dbReference type="PROSITE" id="PS52004"/>
    </source>
</evidence>
<dbReference type="GO" id="GO:0031177">
    <property type="term" value="F:phosphopantetheine binding"/>
    <property type="evidence" value="ECO:0007669"/>
    <property type="project" value="InterPro"/>
</dbReference>
<dbReference type="SMART" id="SM00822">
    <property type="entry name" value="PKS_KR"/>
    <property type="match status" value="1"/>
</dbReference>
<dbReference type="GO" id="GO:0004312">
    <property type="term" value="F:fatty acid synthase activity"/>
    <property type="evidence" value="ECO:0007669"/>
    <property type="project" value="TreeGrafter"/>
</dbReference>
<keyword evidence="2" id="KW-0597">Phosphoprotein</keyword>
<dbReference type="GO" id="GO:0016491">
    <property type="term" value="F:oxidoreductase activity"/>
    <property type="evidence" value="ECO:0007669"/>
    <property type="project" value="UniProtKB-KW"/>
</dbReference>
<dbReference type="InterPro" id="IPR036736">
    <property type="entry name" value="ACP-like_sf"/>
</dbReference>
<dbReference type="InterPro" id="IPR016039">
    <property type="entry name" value="Thiolase-like"/>
</dbReference>
<dbReference type="InterPro" id="IPR018201">
    <property type="entry name" value="Ketoacyl_synth_AS"/>
</dbReference>
<keyword evidence="7" id="KW-0012">Acyltransferase</keyword>
<evidence type="ECO:0000313" key="12">
    <source>
        <dbReference type="EMBL" id="USP75033.1"/>
    </source>
</evidence>
<dbReference type="SMART" id="SM00825">
    <property type="entry name" value="PKS_KS"/>
    <property type="match status" value="1"/>
</dbReference>
<dbReference type="SUPFAM" id="SSF51735">
    <property type="entry name" value="NAD(P)-binding Rossmann-fold domains"/>
    <property type="match status" value="2"/>
</dbReference>
<dbReference type="Gene3D" id="3.40.47.10">
    <property type="match status" value="1"/>
</dbReference>
<dbReference type="CDD" id="cd05195">
    <property type="entry name" value="enoyl_red"/>
    <property type="match status" value="1"/>
</dbReference>
<dbReference type="Pfam" id="PF02801">
    <property type="entry name" value="Ketoacyl-synt_C"/>
    <property type="match status" value="1"/>
</dbReference>
<feature type="active site" description="Proton donor; for dehydratase activity" evidence="8">
    <location>
        <position position="1215"/>
    </location>
</feature>
<feature type="domain" description="PKS/mFAS DH" evidence="11">
    <location>
        <begin position="986"/>
        <end position="1304"/>
    </location>
</feature>
<dbReference type="CDD" id="cd00833">
    <property type="entry name" value="PKS"/>
    <property type="match status" value="1"/>
</dbReference>
<dbReference type="PANTHER" id="PTHR43775">
    <property type="entry name" value="FATTY ACID SYNTHASE"/>
    <property type="match status" value="1"/>
</dbReference>
<dbReference type="Pfam" id="PF14765">
    <property type="entry name" value="PS-DH"/>
    <property type="match status" value="1"/>
</dbReference>
<accession>A0A9Q8Z6Y8</accession>
<dbReference type="InterPro" id="IPR014031">
    <property type="entry name" value="Ketoacyl_synth_C"/>
</dbReference>
<dbReference type="PROSITE" id="PS52004">
    <property type="entry name" value="KS3_2"/>
    <property type="match status" value="1"/>
</dbReference>
<dbReference type="InterPro" id="IPR049551">
    <property type="entry name" value="PKS_DH_C"/>
</dbReference>
<dbReference type="Gene3D" id="3.90.180.10">
    <property type="entry name" value="Medium-chain alcohol dehydrogenases, catalytic domain"/>
    <property type="match status" value="1"/>
</dbReference>
<dbReference type="SMART" id="SM00823">
    <property type="entry name" value="PKS_PP"/>
    <property type="match status" value="1"/>
</dbReference>
<dbReference type="InterPro" id="IPR020843">
    <property type="entry name" value="ER"/>
</dbReference>
<evidence type="ECO:0000256" key="3">
    <source>
        <dbReference type="ARBA" id="ARBA00022679"/>
    </source>
</evidence>
<dbReference type="InterPro" id="IPR049552">
    <property type="entry name" value="PKS_DH_N"/>
</dbReference>
<dbReference type="InterPro" id="IPR013968">
    <property type="entry name" value="PKS_KR"/>
</dbReference>
<evidence type="ECO:0000256" key="5">
    <source>
        <dbReference type="ARBA" id="ARBA00023002"/>
    </source>
</evidence>
<dbReference type="SUPFAM" id="SSF53335">
    <property type="entry name" value="S-adenosyl-L-methionine-dependent methyltransferases"/>
    <property type="match status" value="1"/>
</dbReference>
<dbReference type="PROSITE" id="PS00606">
    <property type="entry name" value="KS3_1"/>
    <property type="match status" value="1"/>
</dbReference>
<evidence type="ECO:0000256" key="7">
    <source>
        <dbReference type="ARBA" id="ARBA00023315"/>
    </source>
</evidence>
<dbReference type="InterPro" id="IPR011032">
    <property type="entry name" value="GroES-like_sf"/>
</dbReference>
<feature type="domain" description="Ketosynthase family 3 (KS3)" evidence="10">
    <location>
        <begin position="13"/>
        <end position="439"/>
    </location>
</feature>
<dbReference type="Pfam" id="PF08242">
    <property type="entry name" value="Methyltransf_12"/>
    <property type="match status" value="1"/>
</dbReference>
<evidence type="ECO:0000256" key="4">
    <source>
        <dbReference type="ARBA" id="ARBA00022857"/>
    </source>
</evidence>
<dbReference type="Gene3D" id="3.40.50.150">
    <property type="entry name" value="Vaccinia Virus protein VP39"/>
    <property type="match status" value="1"/>
</dbReference>
<dbReference type="Pfam" id="PF08659">
    <property type="entry name" value="KR"/>
    <property type="match status" value="1"/>
</dbReference>
<dbReference type="InterPro" id="IPR029063">
    <property type="entry name" value="SAM-dependent_MTases_sf"/>
</dbReference>
<dbReference type="GO" id="GO:1901336">
    <property type="term" value="P:lactone biosynthetic process"/>
    <property type="evidence" value="ECO:0007669"/>
    <property type="project" value="UniProtKB-ARBA"/>
</dbReference>
<dbReference type="PROSITE" id="PS50075">
    <property type="entry name" value="CARRIER"/>
    <property type="match status" value="1"/>
</dbReference>
<feature type="region of interest" description="N-terminal hotdog fold" evidence="8">
    <location>
        <begin position="986"/>
        <end position="1122"/>
    </location>
</feature>
<dbReference type="InterPro" id="IPR020841">
    <property type="entry name" value="PKS_Beta-ketoAc_synthase_dom"/>
</dbReference>
<dbReference type="SUPFAM" id="SSF52151">
    <property type="entry name" value="FabD/lysophospholipase-like"/>
    <property type="match status" value="1"/>
</dbReference>
<dbReference type="Pfam" id="PF00698">
    <property type="entry name" value="Acyl_transf_1"/>
    <property type="match status" value="1"/>
</dbReference>
<evidence type="ECO:0000256" key="1">
    <source>
        <dbReference type="ARBA" id="ARBA00022450"/>
    </source>
</evidence>
<reference evidence="12" key="1">
    <citation type="submission" date="2021-12" db="EMBL/GenBank/DDBJ databases">
        <title>Curvularia clavata genome.</title>
        <authorList>
            <person name="Cao Y."/>
        </authorList>
    </citation>
    <scope>NUCLEOTIDE SEQUENCE</scope>
    <source>
        <strain evidence="12">Yc1106</strain>
    </source>
</reference>
<dbReference type="SUPFAM" id="SSF55048">
    <property type="entry name" value="Probable ACP-binding domain of malonyl-CoA ACP transacylase"/>
    <property type="match status" value="1"/>
</dbReference>
<dbReference type="SMART" id="SM00829">
    <property type="entry name" value="PKS_ER"/>
    <property type="match status" value="1"/>
</dbReference>
<dbReference type="InterPro" id="IPR020806">
    <property type="entry name" value="PKS_PP-bd"/>
</dbReference>
<sequence>MSAQQYTTEDEPVMPIAIIGMAGRYPGDAANPEKLWDLISSARSAMTEIPADRFNIDAFYHPYNERSGSINLRGGHYMSHTEVDAFDAPFFSITPNEALAMDPQQRMALECSYEAMENAGLRMEDLIGSDTSVYVGSFSKDYSEMLAADQENLPLYFGVGTGTAILSNRVSWFYDLKGPSISLDTACSSALVALHLGCQSLRTKESKMSIVGGVNSMLACGVMTAMTSLGFLSPDSVCHSFDEKANGYARGEGASFVVLKPLDAAIRDHDVIRGVIRNTGVNQDGNTPGITVPSAESQEALIRKCYQDAGLPLNETQYVEAHGTGTQAGDPQETAALSKTLGLSRPKGDPLLIGSIKTNIGHLEGASGLAQVTKAVFSLEKAELAPNLWYDKPNSRIPMDDWNLKVVDKFIPWPSAGPRRISINSFGYGGTNAHCIIDDAYHFLKARGLTANHNTVASSEVSSPASSVDSGIGLTPINDLQASILNLNGDSAPDYFHDSRYPTQPKLFVWSSNEQSGVDRTATMYREYLSKKLDGTKSAKAEAKLLDQLARTLASHRSVFPWKNWAVAASGKELVEALESPPVKAKRSTTKAPKLGFIFTGQGAQWYAMGRELRAYPIFEQSLRDADAHLKSIGCPWSLVEEFKADEIVSKINSPQFSQPICTALQVALIDLLASWGITPEAVAGHSSGEIAAAYAKGAITRESAWTISYRRGHLSESLRYIAPQLRGAMLATGLGANAVQPYIDALTEGYAMVACKNSLTSTTVSGDFVAIKALEIKLNNDGHFARMLKVETAYHSAHMEVIADLYLKSLKDIETLPTSGKVKMFSSVTGAMIENEDLGAAYWVKNMVNEVDFVSAVQSLCRHNPGKRRTTKPFVDVLLELGPHSALQGPLKQIIKAEGGKIAEVPTFSVLSRGTDAVVTSLGVVGSLFQLGYPVKIAEANRDEATLGKDGFLVDIPPFAWNRKNKYWGESQVSKNYRFRDHPRTDLLGAAIPQGNSIEPLFRNIMKLNEMPWVECHKVQGTILYPAAGMLVAAIEAAAQRASKDREVQGYELRDVIIGKAIVIPADDTGTETMLSLRPWRSGSQSLDSDWDEFRLMSRQLDSAEWILNCTGLVRVRYVSEKNPIFADEEKLATEDFRQRFDAIEAGCHKTVDPEAHYESLSTIGLNFSGPFKSLVGVKRGHFKSRCVLKIPDTKAMMPKNFEFPHVIHPSTLDCIIQMGLAGATPAEEELRVGLIPTSIENFYISKTIPSSAGELLHGVAAIENEGFEHAQGSFIVFDDTWTAPVVSFQGIKSTALRHGELGFAQAANMRKLIASFHWDEDISKMTSNSLISHCAESLNALPSVDPAIISDLEHAAFIYMRRVLETCSKDEVKTFQPHFQKFYQLMERTLKSVTDRTVPHQSQEIDWLNSTPEYEAELLKRVAAGSTDGAVMCEHGENLVAIMRGEILAIEVLMKNNHLNDFYQYGVGCPQTYAQLASYVDLLAHKNPTMKILEIGAGTGGATLPVLEAIGGQNGTSPRMSSYTFTDISTGFFDKAHEKFKSWLPWMTFAALDIERDPVTQNFKEGEYDLIVAANVLHATPSMDQTLSYVKKLLKPNGKLVLSEITNPLLRIHMIVGSFDGWWAGEKDGREWGPTMTESTWDEVLKRNAFSGVDLAMQDIQDPKDHFYSVMVSTAVAEVPTIPVQNHILFVQPEAPSQELRSFIDQSVAALKEKEGTVVDLCLLKDTAALELSKTSCIFALDCDSDNALLPTVNKVDFECLKNLILKSANSTWITRGATINSESPKNNLMTGMARCIRAENPSVALLTVDMDFNSPLDSSNSVEKFCEVYHSGLQAGSEVRPDWEYAIRDGKILIQRILLEKGMNDLLSSFHVQPKPELAPFKQPGRPLALQVETAGRLDSLQFGDDPQYETPLAPDTVEIEVKAVGLNFKDIMIAMGQLEEHALGLDCSGVVSRVGSDVTKFKIGDRVMTWTVGAFCNYTRSPESMCVTIPEAFSFGTAASMPLIFSTAWFAISNTANLKKGESILIHSAAGGVGQAAIMLSKHIGAEIFATVSSDAKKKLIMENYGIPEDHIFNSRDDSFVSGIMRLTNKKGVDVVLNSLAGDLLRKTWHCTSWFGRFVEMGQKDIESNTGLDMSPFLRNISFHSVNLVALLQRATPICAKVFQEVMGLLSEGIVAPVDPMTFMPFSKIEEGFRTMQIGKHVGKIVFEAHDEDLVPVVPPKYKWMKFQPDVTYVLSGGLGGLGRSLAQWMIRQGAKNIVFLSRSGDKKPEARAVLDALAKEGARVRAFACDVSDPEEVKKVVAECEKNFPPIKGCIQGAMVLKDSIYENMTHEQYLGAVLPKVQGSWNLHEYLPKDMDFYVMLSSSAGIAGSRGQGNYAAGNSFQDALANYRRGLGLNAGVIDLGMILDVGYVAETSNKEVAENTKKWSFAGLREKEVHALVQSVIEGQSAPGQKIPAQLITGLGTGGMANLAGFKIPWWFEDAKFAHIKDVDTHQVTMETEEDTMQLQILLAQATSMEAACDIVSMALLRKLAKSLMVDVEDIESTRPINRYGVDSLLAVEIRSWIFTEIQADISVFQLLSNVPISQLVRTMVEKSKCVPAAVLAEAA</sequence>
<dbReference type="Proteomes" id="UP001056012">
    <property type="component" value="Chromosome 2"/>
</dbReference>
<feature type="region of interest" description="C-terminal hotdog fold" evidence="8">
    <location>
        <begin position="1150"/>
        <end position="1304"/>
    </location>
</feature>
<proteinExistence type="predicted"/>
<dbReference type="InterPro" id="IPR013217">
    <property type="entry name" value="Methyltransf_12"/>
</dbReference>
<dbReference type="OrthoDB" id="329835at2759"/>
<dbReference type="PROSITE" id="PS00012">
    <property type="entry name" value="PHOSPHOPANTETHEINE"/>
    <property type="match status" value="1"/>
</dbReference>
<dbReference type="EMBL" id="CP089275">
    <property type="protein sequence ID" value="USP75033.1"/>
    <property type="molecule type" value="Genomic_DNA"/>
</dbReference>
<evidence type="ECO:0000256" key="8">
    <source>
        <dbReference type="PROSITE-ProRule" id="PRU01363"/>
    </source>
</evidence>
<dbReference type="FunFam" id="3.40.50.720:FF:000209">
    <property type="entry name" value="Polyketide synthase Pks12"/>
    <property type="match status" value="1"/>
</dbReference>
<dbReference type="SMART" id="SM00827">
    <property type="entry name" value="PKS_AT"/>
    <property type="match status" value="1"/>
</dbReference>
<gene>
    <name evidence="12" type="ORF">yc1106_02307</name>
</gene>
<name>A0A9Q8Z6Y8_CURCL</name>
<dbReference type="Gene3D" id="3.40.366.10">
    <property type="entry name" value="Malonyl-Coenzyme A Acyl Carrier Protein, domain 2"/>
    <property type="match status" value="1"/>
</dbReference>
<dbReference type="InterPro" id="IPR050091">
    <property type="entry name" value="PKS_NRPS_Biosynth_Enz"/>
</dbReference>
<keyword evidence="3" id="KW-0808">Transferase</keyword>
<dbReference type="InterPro" id="IPR036291">
    <property type="entry name" value="NAD(P)-bd_dom_sf"/>
</dbReference>
<keyword evidence="6" id="KW-0511">Multifunctional enzyme</keyword>
<evidence type="ECO:0000256" key="6">
    <source>
        <dbReference type="ARBA" id="ARBA00023268"/>
    </source>
</evidence>
<evidence type="ECO:0000256" key="2">
    <source>
        <dbReference type="ARBA" id="ARBA00022553"/>
    </source>
</evidence>
<dbReference type="PROSITE" id="PS52019">
    <property type="entry name" value="PKS_MFAS_DH"/>
    <property type="match status" value="1"/>
</dbReference>
<dbReference type="InterPro" id="IPR016035">
    <property type="entry name" value="Acyl_Trfase/lysoPLipase"/>
</dbReference>
<dbReference type="Gene3D" id="3.10.129.110">
    <property type="entry name" value="Polyketide synthase dehydratase"/>
    <property type="match status" value="1"/>
</dbReference>
<dbReference type="InterPro" id="IPR014030">
    <property type="entry name" value="Ketoacyl_synth_N"/>
</dbReference>
<keyword evidence="5" id="KW-0560">Oxidoreductase</keyword>
<evidence type="ECO:0000259" key="11">
    <source>
        <dbReference type="PROSITE" id="PS52019"/>
    </source>
</evidence>
<keyword evidence="13" id="KW-1185">Reference proteome</keyword>
<dbReference type="SUPFAM" id="SSF47336">
    <property type="entry name" value="ACP-like"/>
    <property type="match status" value="1"/>
</dbReference>
<evidence type="ECO:0000313" key="13">
    <source>
        <dbReference type="Proteomes" id="UP001056012"/>
    </source>
</evidence>
<dbReference type="InterPro" id="IPR032821">
    <property type="entry name" value="PKS_assoc"/>
</dbReference>
<dbReference type="Pfam" id="PF16197">
    <property type="entry name" value="KAsynt_C_assoc"/>
    <property type="match status" value="1"/>
</dbReference>
<dbReference type="GO" id="GO:0030639">
    <property type="term" value="P:polyketide biosynthetic process"/>
    <property type="evidence" value="ECO:0007669"/>
    <property type="project" value="UniProtKB-ARBA"/>
</dbReference>
<dbReference type="Pfam" id="PF21089">
    <property type="entry name" value="PKS_DH_N"/>
    <property type="match status" value="1"/>
</dbReference>
<keyword evidence="4" id="KW-0521">NADP</keyword>
<protein>
    <submittedName>
        <fullName evidence="12">Uncharacterized protein</fullName>
    </submittedName>
</protein>
<dbReference type="Pfam" id="PF23297">
    <property type="entry name" value="ACP_SdgA_C"/>
    <property type="match status" value="1"/>
</dbReference>
<dbReference type="InterPro" id="IPR020807">
    <property type="entry name" value="PKS_DH"/>
</dbReference>
<dbReference type="Pfam" id="PF08240">
    <property type="entry name" value="ADH_N"/>
    <property type="match status" value="1"/>
</dbReference>
<dbReference type="Gene3D" id="1.10.1200.10">
    <property type="entry name" value="ACP-like"/>
    <property type="match status" value="1"/>
</dbReference>
<dbReference type="InterPro" id="IPR057326">
    <property type="entry name" value="KR_dom"/>
</dbReference>
<dbReference type="InterPro" id="IPR006162">
    <property type="entry name" value="Ppantetheine_attach_site"/>
</dbReference>
<dbReference type="Pfam" id="PF00109">
    <property type="entry name" value="ketoacyl-synt"/>
    <property type="match status" value="1"/>
</dbReference>
<evidence type="ECO:0000259" key="9">
    <source>
        <dbReference type="PROSITE" id="PS50075"/>
    </source>
</evidence>